<evidence type="ECO:0000256" key="1">
    <source>
        <dbReference type="SAM" id="SignalP"/>
    </source>
</evidence>
<dbReference type="NCBIfam" id="NF033672">
    <property type="entry name" value="mbn_chaper_assoc"/>
    <property type="match status" value="1"/>
</dbReference>
<dbReference type="PANTHER" id="PTHR36302">
    <property type="entry name" value="BLR7088 PROTEIN"/>
    <property type="match status" value="1"/>
</dbReference>
<protein>
    <recommendedName>
        <fullName evidence="4">Copper(I)-binding protein</fullName>
    </recommendedName>
</protein>
<dbReference type="AlphaFoldDB" id="A0A447I6A2"/>
<organism evidence="2 3">
    <name type="scientific">Devosia equisanguinis</name>
    <dbReference type="NCBI Taxonomy" id="2490941"/>
    <lineage>
        <taxon>Bacteria</taxon>
        <taxon>Pseudomonadati</taxon>
        <taxon>Pseudomonadota</taxon>
        <taxon>Alphaproteobacteria</taxon>
        <taxon>Hyphomicrobiales</taxon>
        <taxon>Devosiaceae</taxon>
        <taxon>Devosia</taxon>
    </lineage>
</organism>
<dbReference type="EMBL" id="UZWD01000004">
    <property type="protein sequence ID" value="VDS03029.1"/>
    <property type="molecule type" value="Genomic_DNA"/>
</dbReference>
<gene>
    <name evidence="2" type="ORF">DEVEQU_00149</name>
</gene>
<evidence type="ECO:0000313" key="3">
    <source>
        <dbReference type="Proteomes" id="UP000268844"/>
    </source>
</evidence>
<evidence type="ECO:0000313" key="2">
    <source>
        <dbReference type="EMBL" id="VDS03029.1"/>
    </source>
</evidence>
<reference evidence="2 3" key="1">
    <citation type="submission" date="2018-12" db="EMBL/GenBank/DDBJ databases">
        <authorList>
            <person name="Criscuolo A."/>
        </authorList>
    </citation>
    <scope>NUCLEOTIDE SEQUENCE [LARGE SCALE GENOMIC DNA]</scope>
    <source>
        <strain evidence="2">ACIP1116281</strain>
    </source>
</reference>
<dbReference type="Gene3D" id="2.60.40.1890">
    <property type="entry name" value="PCu(A)C copper chaperone"/>
    <property type="match status" value="1"/>
</dbReference>
<accession>A0A447I6A2</accession>
<keyword evidence="3" id="KW-1185">Reference proteome</keyword>
<feature type="chain" id="PRO_5019506091" description="Copper(I)-binding protein" evidence="1">
    <location>
        <begin position="19"/>
        <end position="270"/>
    </location>
</feature>
<dbReference type="InterPro" id="IPR036182">
    <property type="entry name" value="PCuAC_sf"/>
</dbReference>
<proteinExistence type="predicted"/>
<dbReference type="PANTHER" id="PTHR36302:SF1">
    <property type="entry name" value="COPPER CHAPERONE PCU(A)C"/>
    <property type="match status" value="1"/>
</dbReference>
<dbReference type="RefSeq" id="WP_164550187.1">
    <property type="nucleotide sequence ID" value="NZ_JBHTMH010000002.1"/>
</dbReference>
<dbReference type="InterPro" id="IPR007410">
    <property type="entry name" value="LpqE-like"/>
</dbReference>
<dbReference type="Proteomes" id="UP000268844">
    <property type="component" value="Unassembled WGS sequence"/>
</dbReference>
<feature type="signal peptide" evidence="1">
    <location>
        <begin position="1"/>
        <end position="18"/>
    </location>
</feature>
<keyword evidence="1" id="KW-0732">Signal</keyword>
<dbReference type="Pfam" id="PF04314">
    <property type="entry name" value="PCuAC"/>
    <property type="match status" value="1"/>
</dbReference>
<name>A0A447I6A2_9HYPH</name>
<dbReference type="InterPro" id="IPR058248">
    <property type="entry name" value="Lxx211020-like"/>
</dbReference>
<sequence length="270" mass="29098">MKRFVLLLLLFLAQPAAAHEFLLGDLQIIHPAIPATPLDGDTAHIYMALVNNGTEPERLLAIETAYGKAVLERQVTDANGVATQQKMAWIDIPPGETVLLIQGEFRGRVEGLKEPLVEGGELDGAFVFEKRGRFKMFFMIDPIEPIEELPMQASERADTSEATLAIAAALRAELGEDTAIAPLAIVGDVAIAGWTRGDIGARAFLRKRAGSWQVVLWSGPSLLLPATLTSLGVGVQTADQLRKELAAGETALGRDYITRFDAFAGTVPLN</sequence>
<evidence type="ECO:0008006" key="4">
    <source>
        <dbReference type="Google" id="ProtNLM"/>
    </source>
</evidence>
<dbReference type="SUPFAM" id="SSF110087">
    <property type="entry name" value="DR1885-like metal-binding protein"/>
    <property type="match status" value="1"/>
</dbReference>